<dbReference type="RefSeq" id="WP_118260601.1">
    <property type="nucleotide sequence ID" value="NZ_CALBWO010000017.1"/>
</dbReference>
<dbReference type="Pfam" id="PF13715">
    <property type="entry name" value="CarbopepD_reg_2"/>
    <property type="match status" value="1"/>
</dbReference>
<keyword evidence="6 7" id="KW-0998">Cell outer membrane</keyword>
<dbReference type="Gene3D" id="2.170.130.10">
    <property type="entry name" value="TonB-dependent receptor, plug domain"/>
    <property type="match status" value="1"/>
</dbReference>
<comment type="similarity">
    <text evidence="7">Belongs to the TonB-dependent receptor family.</text>
</comment>
<dbReference type="InterPro" id="IPR023996">
    <property type="entry name" value="TonB-dep_OMP_SusC/RagA"/>
</dbReference>
<name>A0A412WZR1_9BACT</name>
<feature type="domain" description="TonB-dependent receptor plug" evidence="8">
    <location>
        <begin position="219"/>
        <end position="317"/>
    </location>
</feature>
<protein>
    <submittedName>
        <fullName evidence="9">SusC/RagA family TonB-linked outer membrane protein</fullName>
    </submittedName>
</protein>
<dbReference type="InterPro" id="IPR036942">
    <property type="entry name" value="Beta-barrel_TonB_sf"/>
</dbReference>
<dbReference type="Gene3D" id="2.40.170.20">
    <property type="entry name" value="TonB-dependent receptor, beta-barrel domain"/>
    <property type="match status" value="1"/>
</dbReference>
<dbReference type="Pfam" id="PF07715">
    <property type="entry name" value="Plug"/>
    <property type="match status" value="1"/>
</dbReference>
<dbReference type="PROSITE" id="PS52016">
    <property type="entry name" value="TONB_DEPENDENT_REC_3"/>
    <property type="match status" value="1"/>
</dbReference>
<evidence type="ECO:0000256" key="1">
    <source>
        <dbReference type="ARBA" id="ARBA00004571"/>
    </source>
</evidence>
<accession>A0A412WZR1</accession>
<comment type="caution">
    <text evidence="9">The sequence shown here is derived from an EMBL/GenBank/DDBJ whole genome shotgun (WGS) entry which is preliminary data.</text>
</comment>
<dbReference type="AlphaFoldDB" id="A0A412WZR1"/>
<proteinExistence type="inferred from homology"/>
<dbReference type="InterPro" id="IPR023997">
    <property type="entry name" value="TonB-dep_OMP_SusC/RagA_CS"/>
</dbReference>
<gene>
    <name evidence="9" type="ORF">DWW18_10870</name>
</gene>
<dbReference type="InterPro" id="IPR012910">
    <property type="entry name" value="Plug_dom"/>
</dbReference>
<evidence type="ECO:0000259" key="8">
    <source>
        <dbReference type="Pfam" id="PF07715"/>
    </source>
</evidence>
<keyword evidence="4 7" id="KW-0812">Transmembrane</keyword>
<dbReference type="InterPro" id="IPR008969">
    <property type="entry name" value="CarboxyPept-like_regulatory"/>
</dbReference>
<dbReference type="Proteomes" id="UP000283589">
    <property type="component" value="Unassembled WGS sequence"/>
</dbReference>
<evidence type="ECO:0000256" key="3">
    <source>
        <dbReference type="ARBA" id="ARBA00022452"/>
    </source>
</evidence>
<evidence type="ECO:0000256" key="5">
    <source>
        <dbReference type="ARBA" id="ARBA00023136"/>
    </source>
</evidence>
<keyword evidence="3 7" id="KW-1134">Transmembrane beta strand</keyword>
<dbReference type="NCBIfam" id="TIGR04056">
    <property type="entry name" value="OMP_RagA_SusC"/>
    <property type="match status" value="1"/>
</dbReference>
<comment type="subcellular location">
    <subcellularLocation>
        <location evidence="1 7">Cell outer membrane</location>
        <topology evidence="1 7">Multi-pass membrane protein</topology>
    </subcellularLocation>
</comment>
<reference evidence="9 10" key="1">
    <citation type="submission" date="2018-08" db="EMBL/GenBank/DDBJ databases">
        <title>A genome reference for cultivated species of the human gut microbiota.</title>
        <authorList>
            <person name="Zou Y."/>
            <person name="Xue W."/>
            <person name="Luo G."/>
        </authorList>
    </citation>
    <scope>NUCLEOTIDE SEQUENCE [LARGE SCALE GENOMIC DNA]</scope>
    <source>
        <strain evidence="9 10">AF14-49</strain>
    </source>
</reference>
<dbReference type="InterPro" id="IPR039426">
    <property type="entry name" value="TonB-dep_rcpt-like"/>
</dbReference>
<dbReference type="InterPro" id="IPR037066">
    <property type="entry name" value="Plug_dom_sf"/>
</dbReference>
<dbReference type="GO" id="GO:0009279">
    <property type="term" value="C:cell outer membrane"/>
    <property type="evidence" value="ECO:0007669"/>
    <property type="project" value="UniProtKB-SubCell"/>
</dbReference>
<keyword evidence="2 7" id="KW-0813">Transport</keyword>
<dbReference type="EMBL" id="QRZA01000013">
    <property type="protein sequence ID" value="RGV33386.1"/>
    <property type="molecule type" value="Genomic_DNA"/>
</dbReference>
<sequence length="1186" mass="135403">MKKSGECKGNLRSAQKIFRVMKMMCFLMFVLLVQVRGDVVAQNQVVSVDMKNCSVEEFLREIKEQTGIRFMYKSEYVKAIPRFDVRVEDREVMDLLEEVFAGKGIKCLYDNGVIILTKHAGKEERVTVKGVVKDSRGAALPGVTVVLKGTTTGVATGIAGDFVITLPKRDSLILVFSFVGMQTKEVRWRGEPELRVVLEDDVSEMDEVVVTGYQTITREKVTGAASTISARQLEERYTANILDNLEGRVAGLVTYGDKTMIRGTSSLYVETAPLLVVDGLPMEGKIEDLNPYDIESVTVLKDAAAAAIYGARASNGIIVITTKKAKQMGSTEIEFSGNLSIFEKKNLDYHDNFYMSPAEHVDVESDYWDYYFFRNRDEADPISSFASAYNKSSYITPIQHAYYQYATKQIDKAELESVKADLRKNNFAKEFEKHVLRRQFLQQYNLAFRTRTEKFNSNLVINYRRDNNGIVHSYDNQVNIAYRAFYDMKKWLSVNFGATGIISKIKESASEYATNPFEVPPYTRLLNDDGSYNYYSTGMFNHYYTKDDEDPALKTMNFNHLEELGYDQKITDRRNMRYQGELVFKIIDGLTVNTSFIYETERQNISNYSEADSYVMRMLRNYYTQGPGQYLIPENGGKLTTEDTRGDYWTARGQLNLQRTFAEKHAIDFLGGFEFRETRSKGTKNLLLGYDDMLQSHGAMTVDFPYLKNLYSANPYFANVYYGSAYYKYIGNAIDIVPEEHHRYASGYMNVTYTYDNRYNAFASFRKDYADLFGANAKFRGKPLWSVGASWNLNREAFMQDIVWLNNLKLRVSYGGTGNIYQGTTSYMTASTGTTNRYTKQPMAKVESPANPNLKWEKTSTINVGIDFSLFDHRLRGSVDWYNKKGSDIFSQKTLEPTKGFSSMNMNMADMTNNGVEMIVSSDLFRAKKEGGFTWTASLTASYNKNKITKMELQTMRAMELTSSGFKEGYPTSALFSYRYAGLNQEGVGERQDELGQPMYWTEDGRKVFSIDIQMEPTGALVYSGQSDPKVTLAMNNSFHYKGFSLNFMMVYYGGHKMRCRQYAPVWRLNPIYPMADYYLDAWSPTNTDTDVPGIGEWCYTATTTSVYLDTDIFVQPADFLKIRNLTLGYDVPREVVHAIGLNNLQVRFQIDNLPALWKKNKVGIDPETMGIRKQMTYVLGLNFNF</sequence>
<dbReference type="Gene3D" id="2.60.40.1120">
    <property type="entry name" value="Carboxypeptidase-like, regulatory domain"/>
    <property type="match status" value="1"/>
</dbReference>
<evidence type="ECO:0000256" key="2">
    <source>
        <dbReference type="ARBA" id="ARBA00022448"/>
    </source>
</evidence>
<evidence type="ECO:0000313" key="9">
    <source>
        <dbReference type="EMBL" id="RGV33386.1"/>
    </source>
</evidence>
<organism evidence="9 10">
    <name type="scientific">Butyricimonas virosa</name>
    <dbReference type="NCBI Taxonomy" id="544645"/>
    <lineage>
        <taxon>Bacteria</taxon>
        <taxon>Pseudomonadati</taxon>
        <taxon>Bacteroidota</taxon>
        <taxon>Bacteroidia</taxon>
        <taxon>Bacteroidales</taxon>
        <taxon>Odoribacteraceae</taxon>
        <taxon>Butyricimonas</taxon>
    </lineage>
</organism>
<evidence type="ECO:0000256" key="6">
    <source>
        <dbReference type="ARBA" id="ARBA00023237"/>
    </source>
</evidence>
<evidence type="ECO:0000313" key="10">
    <source>
        <dbReference type="Proteomes" id="UP000283589"/>
    </source>
</evidence>
<dbReference type="SUPFAM" id="SSF56935">
    <property type="entry name" value="Porins"/>
    <property type="match status" value="1"/>
</dbReference>
<dbReference type="NCBIfam" id="TIGR04057">
    <property type="entry name" value="SusC_RagA_signa"/>
    <property type="match status" value="1"/>
</dbReference>
<evidence type="ECO:0000256" key="7">
    <source>
        <dbReference type="PROSITE-ProRule" id="PRU01360"/>
    </source>
</evidence>
<keyword evidence="5 7" id="KW-0472">Membrane</keyword>
<dbReference type="SUPFAM" id="SSF49464">
    <property type="entry name" value="Carboxypeptidase regulatory domain-like"/>
    <property type="match status" value="1"/>
</dbReference>
<evidence type="ECO:0000256" key="4">
    <source>
        <dbReference type="ARBA" id="ARBA00022692"/>
    </source>
</evidence>